<evidence type="ECO:0000259" key="5">
    <source>
        <dbReference type="PROSITE" id="PS50011"/>
    </source>
</evidence>
<dbReference type="SMART" id="SM00220">
    <property type="entry name" value="S_TKc"/>
    <property type="match status" value="1"/>
</dbReference>
<evidence type="ECO:0000256" key="2">
    <source>
        <dbReference type="ARBA" id="ARBA00022741"/>
    </source>
</evidence>
<accession>S8G348</accession>
<keyword evidence="3" id="KW-0418">Kinase</keyword>
<dbReference type="OrthoDB" id="5987198at2759"/>
<keyword evidence="1" id="KW-0808">Transferase</keyword>
<keyword evidence="4" id="KW-0067">ATP-binding</keyword>
<evidence type="ECO:0000256" key="3">
    <source>
        <dbReference type="ARBA" id="ARBA00022777"/>
    </source>
</evidence>
<dbReference type="Proteomes" id="UP000015241">
    <property type="component" value="Unassembled WGS sequence"/>
</dbReference>
<evidence type="ECO:0000313" key="6">
    <source>
        <dbReference type="EMBL" id="EPT04685.1"/>
    </source>
</evidence>
<evidence type="ECO:0000256" key="1">
    <source>
        <dbReference type="ARBA" id="ARBA00022679"/>
    </source>
</evidence>
<organism evidence="6 7">
    <name type="scientific">Fomitopsis schrenkii</name>
    <name type="common">Brown rot fungus</name>
    <dbReference type="NCBI Taxonomy" id="2126942"/>
    <lineage>
        <taxon>Eukaryota</taxon>
        <taxon>Fungi</taxon>
        <taxon>Dikarya</taxon>
        <taxon>Basidiomycota</taxon>
        <taxon>Agaricomycotina</taxon>
        <taxon>Agaricomycetes</taxon>
        <taxon>Polyporales</taxon>
        <taxon>Fomitopsis</taxon>
    </lineage>
</organism>
<protein>
    <recommendedName>
        <fullName evidence="5">Protein kinase domain-containing protein</fullName>
    </recommendedName>
</protein>
<dbReference type="GO" id="GO:0005524">
    <property type="term" value="F:ATP binding"/>
    <property type="evidence" value="ECO:0007669"/>
    <property type="project" value="UniProtKB-KW"/>
</dbReference>
<dbReference type="GO" id="GO:0004674">
    <property type="term" value="F:protein serine/threonine kinase activity"/>
    <property type="evidence" value="ECO:0007669"/>
    <property type="project" value="TreeGrafter"/>
</dbReference>
<dbReference type="PROSITE" id="PS50011">
    <property type="entry name" value="PROTEIN_KINASE_DOM"/>
    <property type="match status" value="1"/>
</dbReference>
<dbReference type="SUPFAM" id="SSF56112">
    <property type="entry name" value="Protein kinase-like (PK-like)"/>
    <property type="match status" value="1"/>
</dbReference>
<evidence type="ECO:0000256" key="4">
    <source>
        <dbReference type="ARBA" id="ARBA00022840"/>
    </source>
</evidence>
<dbReference type="HOGENOM" id="CLU_044121_2_1_1"/>
<dbReference type="InterPro" id="IPR011009">
    <property type="entry name" value="Kinase-like_dom_sf"/>
</dbReference>
<dbReference type="PANTHER" id="PTHR43289">
    <property type="entry name" value="MITOGEN-ACTIVATED PROTEIN KINASE KINASE KINASE 20-RELATED"/>
    <property type="match status" value="1"/>
</dbReference>
<reference evidence="6 7" key="1">
    <citation type="journal article" date="2012" name="Science">
        <title>The Paleozoic origin of enzymatic lignin decomposition reconstructed from 31 fungal genomes.</title>
        <authorList>
            <person name="Floudas D."/>
            <person name="Binder M."/>
            <person name="Riley R."/>
            <person name="Barry K."/>
            <person name="Blanchette R.A."/>
            <person name="Henrissat B."/>
            <person name="Martinez A.T."/>
            <person name="Otillar R."/>
            <person name="Spatafora J.W."/>
            <person name="Yadav J.S."/>
            <person name="Aerts A."/>
            <person name="Benoit I."/>
            <person name="Boyd A."/>
            <person name="Carlson A."/>
            <person name="Copeland A."/>
            <person name="Coutinho P.M."/>
            <person name="de Vries R.P."/>
            <person name="Ferreira P."/>
            <person name="Findley K."/>
            <person name="Foster B."/>
            <person name="Gaskell J."/>
            <person name="Glotzer D."/>
            <person name="Gorecki P."/>
            <person name="Heitman J."/>
            <person name="Hesse C."/>
            <person name="Hori C."/>
            <person name="Igarashi K."/>
            <person name="Jurgens J.A."/>
            <person name="Kallen N."/>
            <person name="Kersten P."/>
            <person name="Kohler A."/>
            <person name="Kuees U."/>
            <person name="Kumar T.K.A."/>
            <person name="Kuo A."/>
            <person name="LaButti K."/>
            <person name="Larrondo L.F."/>
            <person name="Lindquist E."/>
            <person name="Ling A."/>
            <person name="Lombard V."/>
            <person name="Lucas S."/>
            <person name="Lundell T."/>
            <person name="Martin R."/>
            <person name="McLaughlin D.J."/>
            <person name="Morgenstern I."/>
            <person name="Morin E."/>
            <person name="Murat C."/>
            <person name="Nagy L.G."/>
            <person name="Nolan M."/>
            <person name="Ohm R.A."/>
            <person name="Patyshakuliyeva A."/>
            <person name="Rokas A."/>
            <person name="Ruiz-Duenas F.J."/>
            <person name="Sabat G."/>
            <person name="Salamov A."/>
            <person name="Samejima M."/>
            <person name="Schmutz J."/>
            <person name="Slot J.C."/>
            <person name="St John F."/>
            <person name="Stenlid J."/>
            <person name="Sun H."/>
            <person name="Sun S."/>
            <person name="Syed K."/>
            <person name="Tsang A."/>
            <person name="Wiebenga A."/>
            <person name="Young D."/>
            <person name="Pisabarro A."/>
            <person name="Eastwood D.C."/>
            <person name="Martin F."/>
            <person name="Cullen D."/>
            <person name="Grigoriev I.V."/>
            <person name="Hibbett D.S."/>
        </authorList>
    </citation>
    <scope>NUCLEOTIDE SEQUENCE</scope>
    <source>
        <strain evidence="7">FP-58527</strain>
    </source>
</reference>
<dbReference type="STRING" id="743788.S8G348"/>
<name>S8G348_FOMSC</name>
<evidence type="ECO:0000313" key="7">
    <source>
        <dbReference type="Proteomes" id="UP000015241"/>
    </source>
</evidence>
<keyword evidence="2" id="KW-0547">Nucleotide-binding</keyword>
<dbReference type="Gene3D" id="1.10.510.10">
    <property type="entry name" value="Transferase(Phosphotransferase) domain 1"/>
    <property type="match status" value="1"/>
</dbReference>
<dbReference type="InParanoid" id="S8G348"/>
<sequence>MTTQPSDAISPLPDRRYGGLRDHEFYWRERQAWLAEQGYMLRPRYRPDWKPSWHDSGQFFFDCEDGHAPTRGALLDATRVSDGRLVMLKKVATDVHPHEVDIGQFLSSKGLSSDARNNCVRILDVLSDPTENNLKLIVLPLLRRFYDPEFQTVGEVVACLQQLNQGLQFLHAQHVAHRDISILNVMLDGAPMYKHPWHPIVTIMKRDYSGLAKHYSRTEKPPKYYFIDFGLSRKYNPADGPPLELPIQGGDKSVPEFQDDGYDKPADPFRTDIYYLGSMIREAFLEKYRNMDFIRPLISEMVQPDPERRPTIDEVVSRAEKLFNSLSSWTLRSRLVEKDETSFERIVFGIAHVFRTARYVVKRLPAVPIPSY</sequence>
<keyword evidence="7" id="KW-1185">Reference proteome</keyword>
<dbReference type="InterPro" id="IPR000719">
    <property type="entry name" value="Prot_kinase_dom"/>
</dbReference>
<proteinExistence type="predicted"/>
<dbReference type="EMBL" id="KE504126">
    <property type="protein sequence ID" value="EPT04685.1"/>
    <property type="molecule type" value="Genomic_DNA"/>
</dbReference>
<dbReference type="AlphaFoldDB" id="S8G348"/>
<dbReference type="PANTHER" id="PTHR43289:SF6">
    <property type="entry name" value="SERINE_THREONINE-PROTEIN KINASE NEKL-3"/>
    <property type="match status" value="1"/>
</dbReference>
<gene>
    <name evidence="6" type="ORF">FOMPIDRAFT_1034786</name>
</gene>
<feature type="domain" description="Protein kinase" evidence="5">
    <location>
        <begin position="60"/>
        <end position="323"/>
    </location>
</feature>
<dbReference type="eggNOG" id="ENOG502SIC4">
    <property type="taxonomic scope" value="Eukaryota"/>
</dbReference>